<protein>
    <submittedName>
        <fullName evidence="3">Nitroreductase family deazaflavin-dependent oxidoreductase</fullName>
    </submittedName>
</protein>
<dbReference type="GO" id="GO:0005886">
    <property type="term" value="C:plasma membrane"/>
    <property type="evidence" value="ECO:0007669"/>
    <property type="project" value="TreeGrafter"/>
</dbReference>
<reference evidence="4" key="1">
    <citation type="submission" date="2018-09" db="EMBL/GenBank/DDBJ databases">
        <authorList>
            <person name="Kim I."/>
        </authorList>
    </citation>
    <scope>NUCLEOTIDE SEQUENCE [LARGE SCALE GENOMIC DNA]</scope>
    <source>
        <strain evidence="4">DD4a</strain>
    </source>
</reference>
<dbReference type="Proteomes" id="UP000265742">
    <property type="component" value="Unassembled WGS sequence"/>
</dbReference>
<dbReference type="GO" id="GO:0016491">
    <property type="term" value="F:oxidoreductase activity"/>
    <property type="evidence" value="ECO:0007669"/>
    <property type="project" value="InterPro"/>
</dbReference>
<proteinExistence type="inferred from homology"/>
<dbReference type="AlphaFoldDB" id="A0A3A1TXQ5"/>
<dbReference type="Pfam" id="PF04075">
    <property type="entry name" value="F420H2_quin_red"/>
    <property type="match status" value="1"/>
</dbReference>
<dbReference type="EMBL" id="QXTG01000002">
    <property type="protein sequence ID" value="RIX28351.1"/>
    <property type="molecule type" value="Genomic_DNA"/>
</dbReference>
<evidence type="ECO:0000256" key="2">
    <source>
        <dbReference type="ARBA" id="ARBA00049106"/>
    </source>
</evidence>
<dbReference type="InterPro" id="IPR004378">
    <property type="entry name" value="F420H2_quin_Rdtase"/>
</dbReference>
<sequence>MDMGAFNAEVIRRFRAGEEIEGLHRDRLVLLTTTGRRSGEPRTAPMMFVDFDGDPLVVGSNDGAAVDPDWVQNLRADPHAHVETPDGRRDRAVAEELTGAERQQTWAELVAGFPFFADQQERAGDRVIPLIRLRRCD</sequence>
<comment type="similarity">
    <text evidence="1">Belongs to the F420H(2)-dependent quinone reductase family.</text>
</comment>
<evidence type="ECO:0000313" key="3">
    <source>
        <dbReference type="EMBL" id="RIX28351.1"/>
    </source>
</evidence>
<dbReference type="PANTHER" id="PTHR39428">
    <property type="entry name" value="F420H(2)-DEPENDENT QUINONE REDUCTASE RV1261C"/>
    <property type="match status" value="1"/>
</dbReference>
<dbReference type="InterPro" id="IPR012349">
    <property type="entry name" value="Split_barrel_FMN-bd"/>
</dbReference>
<dbReference type="Gene3D" id="2.30.110.10">
    <property type="entry name" value="Electron Transport, Fmn-binding Protein, Chain A"/>
    <property type="match status" value="1"/>
</dbReference>
<dbReference type="PANTHER" id="PTHR39428:SF3">
    <property type="entry name" value="DEAZAFLAVIN-DEPENDENT NITROREDUCTASE"/>
    <property type="match status" value="1"/>
</dbReference>
<dbReference type="RefSeq" id="WP_119482661.1">
    <property type="nucleotide sequence ID" value="NZ_QXTG01000002.1"/>
</dbReference>
<comment type="caution">
    <text evidence="3">The sequence shown here is derived from an EMBL/GenBank/DDBJ whole genome shotgun (WGS) entry which is preliminary data.</text>
</comment>
<evidence type="ECO:0000256" key="1">
    <source>
        <dbReference type="ARBA" id="ARBA00008710"/>
    </source>
</evidence>
<gene>
    <name evidence="3" type="ORF">D1781_12995</name>
</gene>
<keyword evidence="4" id="KW-1185">Reference proteome</keyword>
<dbReference type="OrthoDB" id="8225825at2"/>
<name>A0A3A1TXQ5_9MICO</name>
<accession>A0A3A1TXQ5</accession>
<organism evidence="3 4">
    <name type="scientific">Amnibacterium setariae</name>
    <dbReference type="NCBI Taxonomy" id="2306585"/>
    <lineage>
        <taxon>Bacteria</taxon>
        <taxon>Bacillati</taxon>
        <taxon>Actinomycetota</taxon>
        <taxon>Actinomycetes</taxon>
        <taxon>Micrococcales</taxon>
        <taxon>Microbacteriaceae</taxon>
        <taxon>Amnibacterium</taxon>
    </lineage>
</organism>
<comment type="catalytic activity">
    <reaction evidence="2">
        <text>oxidized coenzyme F420-(gamma-L-Glu)(n) + a quinol + H(+) = reduced coenzyme F420-(gamma-L-Glu)(n) + a quinone</text>
        <dbReference type="Rhea" id="RHEA:39663"/>
        <dbReference type="Rhea" id="RHEA-COMP:12939"/>
        <dbReference type="Rhea" id="RHEA-COMP:14378"/>
        <dbReference type="ChEBI" id="CHEBI:15378"/>
        <dbReference type="ChEBI" id="CHEBI:24646"/>
        <dbReference type="ChEBI" id="CHEBI:132124"/>
        <dbReference type="ChEBI" id="CHEBI:133980"/>
        <dbReference type="ChEBI" id="CHEBI:139511"/>
    </reaction>
</comment>
<dbReference type="SUPFAM" id="SSF50475">
    <property type="entry name" value="FMN-binding split barrel"/>
    <property type="match status" value="1"/>
</dbReference>
<evidence type="ECO:0000313" key="4">
    <source>
        <dbReference type="Proteomes" id="UP000265742"/>
    </source>
</evidence>
<dbReference type="GO" id="GO:0070967">
    <property type="term" value="F:coenzyme F420 binding"/>
    <property type="evidence" value="ECO:0007669"/>
    <property type="project" value="TreeGrafter"/>
</dbReference>
<dbReference type="NCBIfam" id="TIGR00026">
    <property type="entry name" value="hi_GC_TIGR00026"/>
    <property type="match status" value="1"/>
</dbReference>